<keyword evidence="9 13" id="KW-1133">Transmembrane helix</keyword>
<evidence type="ECO:0000256" key="13">
    <source>
        <dbReference type="SAM" id="Phobius"/>
    </source>
</evidence>
<dbReference type="InterPro" id="IPR038377">
    <property type="entry name" value="Na/Glc_symporter_sf"/>
</dbReference>
<dbReference type="CDD" id="cd00130">
    <property type="entry name" value="PAS"/>
    <property type="match status" value="1"/>
</dbReference>
<keyword evidence="6" id="KW-0547">Nucleotide-binding</keyword>
<dbReference type="SMART" id="SM00387">
    <property type="entry name" value="HATPase_c"/>
    <property type="match status" value="1"/>
</dbReference>
<feature type="transmembrane region" description="Helical" evidence="13">
    <location>
        <begin position="442"/>
        <end position="464"/>
    </location>
</feature>
<dbReference type="GO" id="GO:0005524">
    <property type="term" value="F:ATP binding"/>
    <property type="evidence" value="ECO:0007669"/>
    <property type="project" value="UniProtKB-KW"/>
</dbReference>
<evidence type="ECO:0000256" key="3">
    <source>
        <dbReference type="ARBA" id="ARBA00022553"/>
    </source>
</evidence>
<feature type="transmembrane region" description="Helical" evidence="13">
    <location>
        <begin position="115"/>
        <end position="134"/>
    </location>
</feature>
<dbReference type="KEGG" id="dli:dnl_21900"/>
<dbReference type="CDD" id="cd10322">
    <property type="entry name" value="SLC5sbd"/>
    <property type="match status" value="1"/>
</dbReference>
<keyword evidence="11 13" id="KW-0472">Membrane</keyword>
<keyword evidence="3" id="KW-0597">Phosphoprotein</keyword>
<feature type="transmembrane region" description="Helical" evidence="13">
    <location>
        <begin position="69"/>
        <end position="87"/>
    </location>
</feature>
<keyword evidence="17" id="KW-1185">Reference proteome</keyword>
<dbReference type="Proteomes" id="UP000663720">
    <property type="component" value="Chromosome"/>
</dbReference>
<evidence type="ECO:0000256" key="10">
    <source>
        <dbReference type="ARBA" id="ARBA00023012"/>
    </source>
</evidence>
<dbReference type="PROSITE" id="PS50109">
    <property type="entry name" value="HIS_KIN"/>
    <property type="match status" value="1"/>
</dbReference>
<dbReference type="InterPro" id="IPR000014">
    <property type="entry name" value="PAS"/>
</dbReference>
<keyword evidence="4" id="KW-0808">Transferase</keyword>
<feature type="domain" description="PAS" evidence="15">
    <location>
        <begin position="677"/>
        <end position="735"/>
    </location>
</feature>
<dbReference type="Pfam" id="PF02518">
    <property type="entry name" value="HATPase_c"/>
    <property type="match status" value="1"/>
</dbReference>
<dbReference type="PANTHER" id="PTHR43065">
    <property type="entry name" value="SENSOR HISTIDINE KINASE"/>
    <property type="match status" value="1"/>
</dbReference>
<feature type="transmembrane region" description="Helical" evidence="13">
    <location>
        <begin position="383"/>
        <end position="400"/>
    </location>
</feature>
<keyword evidence="8" id="KW-0067">ATP-binding</keyword>
<evidence type="ECO:0000256" key="12">
    <source>
        <dbReference type="SAM" id="Coils"/>
    </source>
</evidence>
<gene>
    <name evidence="16" type="ORF">dnl_21900</name>
</gene>
<evidence type="ECO:0000256" key="6">
    <source>
        <dbReference type="ARBA" id="ARBA00022741"/>
    </source>
</evidence>
<feature type="transmembrane region" description="Helical" evidence="13">
    <location>
        <begin position="412"/>
        <end position="430"/>
    </location>
</feature>
<feature type="transmembrane region" description="Helical" evidence="13">
    <location>
        <begin position="328"/>
        <end position="347"/>
    </location>
</feature>
<protein>
    <submittedName>
        <fullName evidence="16">Histidine kinase, PAS domain-containing</fullName>
    </submittedName>
</protein>
<dbReference type="PANTHER" id="PTHR43065:SF10">
    <property type="entry name" value="PEROXIDE STRESS-ACTIVATED HISTIDINE KINASE MAK3"/>
    <property type="match status" value="1"/>
</dbReference>
<dbReference type="RefSeq" id="WP_207691608.1">
    <property type="nucleotide sequence ID" value="NZ_CP061799.1"/>
</dbReference>
<comment type="similarity">
    <text evidence="2">Belongs to the sodium:solute symporter (SSF) (TC 2.A.21) family.</text>
</comment>
<keyword evidence="7 16" id="KW-0418">Kinase</keyword>
<feature type="transmembrane region" description="Helical" evidence="13">
    <location>
        <begin position="282"/>
        <end position="308"/>
    </location>
</feature>
<organism evidence="16 17">
    <name type="scientific">Desulfonema limicola</name>
    <dbReference type="NCBI Taxonomy" id="45656"/>
    <lineage>
        <taxon>Bacteria</taxon>
        <taxon>Pseudomonadati</taxon>
        <taxon>Thermodesulfobacteriota</taxon>
        <taxon>Desulfobacteria</taxon>
        <taxon>Desulfobacterales</taxon>
        <taxon>Desulfococcaceae</taxon>
        <taxon>Desulfonema</taxon>
    </lineage>
</organism>
<dbReference type="SUPFAM" id="SSF55874">
    <property type="entry name" value="ATPase domain of HSP90 chaperone/DNA topoisomerase II/histidine kinase"/>
    <property type="match status" value="1"/>
</dbReference>
<name>A0A975B6X2_9BACT</name>
<comment type="subcellular location">
    <subcellularLocation>
        <location evidence="1">Membrane</location>
        <topology evidence="1">Multi-pass membrane protein</topology>
    </subcellularLocation>
</comment>
<dbReference type="SUPFAM" id="SSF55785">
    <property type="entry name" value="PYP-like sensor domain (PAS domain)"/>
    <property type="match status" value="1"/>
</dbReference>
<evidence type="ECO:0000259" key="14">
    <source>
        <dbReference type="PROSITE" id="PS50109"/>
    </source>
</evidence>
<evidence type="ECO:0000256" key="7">
    <source>
        <dbReference type="ARBA" id="ARBA00022777"/>
    </source>
</evidence>
<dbReference type="Gene3D" id="3.30.450.20">
    <property type="entry name" value="PAS domain"/>
    <property type="match status" value="1"/>
</dbReference>
<evidence type="ECO:0000256" key="1">
    <source>
        <dbReference type="ARBA" id="ARBA00004141"/>
    </source>
</evidence>
<dbReference type="PROSITE" id="PS50283">
    <property type="entry name" value="NA_SOLUT_SYMP_3"/>
    <property type="match status" value="1"/>
</dbReference>
<dbReference type="GO" id="GO:0000160">
    <property type="term" value="P:phosphorelay signal transduction system"/>
    <property type="evidence" value="ECO:0007669"/>
    <property type="project" value="UniProtKB-KW"/>
</dbReference>
<evidence type="ECO:0000259" key="15">
    <source>
        <dbReference type="PROSITE" id="PS50112"/>
    </source>
</evidence>
<evidence type="ECO:0000256" key="2">
    <source>
        <dbReference type="ARBA" id="ARBA00006434"/>
    </source>
</evidence>
<proteinExistence type="inferred from homology"/>
<dbReference type="GO" id="GO:0016020">
    <property type="term" value="C:membrane"/>
    <property type="evidence" value="ECO:0007669"/>
    <property type="project" value="UniProtKB-SubCell"/>
</dbReference>
<dbReference type="GO" id="GO:0022857">
    <property type="term" value="F:transmembrane transporter activity"/>
    <property type="evidence" value="ECO:0007669"/>
    <property type="project" value="InterPro"/>
</dbReference>
<feature type="domain" description="Histidine kinase" evidence="14">
    <location>
        <begin position="926"/>
        <end position="1114"/>
    </location>
</feature>
<dbReference type="InterPro" id="IPR035965">
    <property type="entry name" value="PAS-like_dom_sf"/>
</dbReference>
<feature type="transmembrane region" description="Helical" evidence="13">
    <location>
        <begin position="242"/>
        <end position="261"/>
    </location>
</feature>
<dbReference type="AlphaFoldDB" id="A0A975B6X2"/>
<accession>A0A975B6X2</accession>
<keyword evidence="5 13" id="KW-0812">Transmembrane</keyword>
<feature type="transmembrane region" description="Helical" evidence="13">
    <location>
        <begin position="46"/>
        <end position="63"/>
    </location>
</feature>
<feature type="transmembrane region" description="Helical" evidence="13">
    <location>
        <begin position="190"/>
        <end position="217"/>
    </location>
</feature>
<feature type="transmembrane region" description="Helical" evidence="13">
    <location>
        <begin position="161"/>
        <end position="178"/>
    </location>
</feature>
<dbReference type="Gene3D" id="3.30.565.10">
    <property type="entry name" value="Histidine kinase-like ATPase, C-terminal domain"/>
    <property type="match status" value="1"/>
</dbReference>
<dbReference type="NCBIfam" id="TIGR00229">
    <property type="entry name" value="sensory_box"/>
    <property type="match status" value="1"/>
</dbReference>
<evidence type="ECO:0000313" key="17">
    <source>
        <dbReference type="Proteomes" id="UP000663720"/>
    </source>
</evidence>
<evidence type="ECO:0000256" key="8">
    <source>
        <dbReference type="ARBA" id="ARBA00022840"/>
    </source>
</evidence>
<dbReference type="InterPro" id="IPR036890">
    <property type="entry name" value="HATPase_C_sf"/>
</dbReference>
<dbReference type="Gene3D" id="1.20.1730.10">
    <property type="entry name" value="Sodium/glucose cotransporter"/>
    <property type="match status" value="1"/>
</dbReference>
<feature type="coiled-coil region" evidence="12">
    <location>
        <begin position="650"/>
        <end position="684"/>
    </location>
</feature>
<dbReference type="EMBL" id="CP061799">
    <property type="protein sequence ID" value="QTA79908.1"/>
    <property type="molecule type" value="Genomic_DNA"/>
</dbReference>
<keyword evidence="10" id="KW-0902">Two-component regulatory system</keyword>
<sequence length="1118" mass="126958">MFNAFTVIIIFCAYMGLLLSLAMWVEKKAAQNIYIADNPLVYSLSLGLYCTSWSFYGTIGMAATSGLSYISLYIGPALIFIFGCPVLKKIIRIKVKYRITSIADFISARYDKSQAVAASITFIALIGAAPYIALQLKAMISTFQILADTKSIISSWIEDNVGPVIVILMILFTSLFGVRRLDPTERHPGITAVIAIESLVKLTAFLAAGIFIVYFIFNGTGDIFTALSINKAVKVPLIPPDISGFTWIVNILLSCSAVLFLPRQFHIAIVENYHEKHLKTACWLFPLYLFIICFFVFPIAMSGLLMGFPRETADTFLIYLPFYYDKKLLSLLVFIGGSSAATSMIIISSMTLSTMTTNHLFLPFIENIKFLGFMRRHLLKCRWFAVGCIIYTGYMFEKYMGKSYMLGNMGELSFAAVLQFAPSVIGGIFWKKGNKTGTLAGLWAGFFIWFYTLLIPAFVKNGWFSDFLKPENLFGFTGHDPFSYLIFCSFFINILLYILCSLIFQQSEEEKKLAHSFINIDQEILKEKPYLKLEDQINLAEKIEIMGKILKYYFSDKESNAILKRAVQKSGIQGKTNISILELADLYGETELILAGAIGAASARYAMDKGNVFSAKEADDLSRVYGRILAKLKITPEELVQKIHYYQDRENLLSTHARELEEKIKEKEKEIAQRQKAEEKYRNLFEFAPDGILITNTYGDILSVNNACIKIFRYNEKNEMLQMHVKNLYNDPDKDRPDVLKKLYKHEKIDSLRINAKDRFGRIFPVSLALRLIRYDDKLCILALIRDITQIAAMEKELKQYTENLERMVDEKTLDLKTANEELYSAIQSLEETQFQLAQNAHQAGMAELAVSVLHNIGNAVNSINVRTCGLERSITTHEVQSLEKICTVLNDKDFIKSMDETSNNKRIQLCTFFAAIIDIIKEKNNLLKEDLDFIRKGLDHIIEIISVQQKYAGLRGFESRVNINDLIKDAEEMLSDSLINRKIKTEFKLGDIPQLYLDKNKMIQIFINIIKNAYESIDSAGSENEKKISFITSVEQQDNQEYVRIVISDTGTGVDKNIQNKVFRYNFSTKGRETGFGLHDSANYIRAQNGYIELTNRENEKGVRVIIKLPVSEGVSG</sequence>
<feature type="transmembrane region" description="Helical" evidence="13">
    <location>
        <begin position="484"/>
        <end position="504"/>
    </location>
</feature>
<evidence type="ECO:0000313" key="16">
    <source>
        <dbReference type="EMBL" id="QTA79908.1"/>
    </source>
</evidence>
<dbReference type="InterPro" id="IPR003594">
    <property type="entry name" value="HATPase_dom"/>
</dbReference>
<evidence type="ECO:0000256" key="9">
    <source>
        <dbReference type="ARBA" id="ARBA00022989"/>
    </source>
</evidence>
<evidence type="ECO:0000256" key="11">
    <source>
        <dbReference type="ARBA" id="ARBA00023136"/>
    </source>
</evidence>
<keyword evidence="12" id="KW-0175">Coiled coil</keyword>
<evidence type="ECO:0000256" key="4">
    <source>
        <dbReference type="ARBA" id="ARBA00022679"/>
    </source>
</evidence>
<dbReference type="InterPro" id="IPR005467">
    <property type="entry name" value="His_kinase_dom"/>
</dbReference>
<dbReference type="PROSITE" id="PS50112">
    <property type="entry name" value="PAS"/>
    <property type="match status" value="1"/>
</dbReference>
<feature type="transmembrane region" description="Helical" evidence="13">
    <location>
        <begin position="6"/>
        <end position="25"/>
    </location>
</feature>
<evidence type="ECO:0000256" key="5">
    <source>
        <dbReference type="ARBA" id="ARBA00022692"/>
    </source>
</evidence>
<feature type="coiled-coil region" evidence="12">
    <location>
        <begin position="784"/>
        <end position="822"/>
    </location>
</feature>
<dbReference type="GO" id="GO:0016301">
    <property type="term" value="F:kinase activity"/>
    <property type="evidence" value="ECO:0007669"/>
    <property type="project" value="UniProtKB-KW"/>
</dbReference>
<dbReference type="InterPro" id="IPR001734">
    <property type="entry name" value="Na/solute_symporter"/>
</dbReference>
<reference evidence="16" key="1">
    <citation type="journal article" date="2021" name="Microb. Physiol.">
        <title>Proteogenomic Insights into the Physiology of Marine, Sulfate-Reducing, Filamentous Desulfonema limicola and Desulfonema magnum.</title>
        <authorList>
            <person name="Schnaars V."/>
            <person name="Wohlbrand L."/>
            <person name="Scheve S."/>
            <person name="Hinrichs C."/>
            <person name="Reinhardt R."/>
            <person name="Rabus R."/>
        </authorList>
    </citation>
    <scope>NUCLEOTIDE SEQUENCE</scope>
    <source>
        <strain evidence="16">5ac10</strain>
    </source>
</reference>
<dbReference type="Pfam" id="PF13426">
    <property type="entry name" value="PAS_9"/>
    <property type="match status" value="1"/>
</dbReference>